<dbReference type="SUPFAM" id="SSF89550">
    <property type="entry name" value="PHP domain-like"/>
    <property type="match status" value="1"/>
</dbReference>
<dbReference type="Pfam" id="PF13263">
    <property type="entry name" value="PHP_C"/>
    <property type="match status" value="1"/>
</dbReference>
<evidence type="ECO:0000259" key="1">
    <source>
        <dbReference type="SMART" id="SM00481"/>
    </source>
</evidence>
<dbReference type="CDD" id="cd07432">
    <property type="entry name" value="PHP_HisPPase"/>
    <property type="match status" value="1"/>
</dbReference>
<protein>
    <submittedName>
        <fullName evidence="2">PHP domain-containing protein</fullName>
    </submittedName>
</protein>
<dbReference type="InterPro" id="IPR016195">
    <property type="entry name" value="Pol/histidinol_Pase-like"/>
</dbReference>
<dbReference type="GO" id="GO:0035312">
    <property type="term" value="F:5'-3' DNA exonuclease activity"/>
    <property type="evidence" value="ECO:0007669"/>
    <property type="project" value="TreeGrafter"/>
</dbReference>
<proteinExistence type="predicted"/>
<dbReference type="Gene3D" id="3.20.20.140">
    <property type="entry name" value="Metal-dependent hydrolases"/>
    <property type="match status" value="1"/>
</dbReference>
<dbReference type="Proteomes" id="UP001200513">
    <property type="component" value="Chromosome"/>
</dbReference>
<dbReference type="InterPro" id="IPR004013">
    <property type="entry name" value="PHP_dom"/>
</dbReference>
<evidence type="ECO:0000313" key="2">
    <source>
        <dbReference type="EMBL" id="UJG42542.1"/>
    </source>
</evidence>
<dbReference type="GO" id="GO:0004534">
    <property type="term" value="F:5'-3' RNA exonuclease activity"/>
    <property type="evidence" value="ECO:0007669"/>
    <property type="project" value="TreeGrafter"/>
</dbReference>
<dbReference type="PANTHER" id="PTHR42924:SF3">
    <property type="entry name" value="POLYMERASE_HISTIDINOL PHOSPHATASE N-TERMINAL DOMAIN-CONTAINING PROTEIN"/>
    <property type="match status" value="1"/>
</dbReference>
<feature type="domain" description="Polymerase/histidinol phosphatase N-terminal" evidence="1">
    <location>
        <begin position="15"/>
        <end position="78"/>
    </location>
</feature>
<dbReference type="PANTHER" id="PTHR42924">
    <property type="entry name" value="EXONUCLEASE"/>
    <property type="match status" value="1"/>
</dbReference>
<gene>
    <name evidence="2" type="ORF">K9W46_09085</name>
</gene>
<name>A0A9Y1BPH9_9ARCH</name>
<reference evidence="2" key="1">
    <citation type="journal article" date="2022" name="Nat. Microbiol.">
        <title>Unique mobile elements and scalable gene flow at the prokaryote-eukaryote boundary revealed by circularized Asgard archaea genomes.</title>
        <authorList>
            <person name="Wu F."/>
            <person name="Speth D.R."/>
            <person name="Philosof A."/>
            <person name="Cremiere A."/>
            <person name="Narayanan A."/>
            <person name="Barco R.A."/>
            <person name="Connon S.A."/>
            <person name="Amend J.P."/>
            <person name="Antoshechkin I.A."/>
            <person name="Orphan V.J."/>
        </authorList>
    </citation>
    <scope>NUCLEOTIDE SEQUENCE</scope>
    <source>
        <strain evidence="2">PR6</strain>
    </source>
</reference>
<organism evidence="2">
    <name type="scientific">Candidatus Heimdallarchaeum endolithica</name>
    <dbReference type="NCBI Taxonomy" id="2876572"/>
    <lineage>
        <taxon>Archaea</taxon>
        <taxon>Promethearchaeati</taxon>
        <taxon>Candidatus Heimdallarchaeota</taxon>
        <taxon>Candidatus Heimdallarchaeia (ex Rinke et al. 2021) (nom. nud.)</taxon>
        <taxon>Candidatus Heimdallarchaeales</taxon>
        <taxon>Candidatus Heimdallarchaeaceae</taxon>
        <taxon>Candidatus Heimdallarchaeum</taxon>
    </lineage>
</organism>
<dbReference type="Pfam" id="PF02811">
    <property type="entry name" value="PHP"/>
    <property type="match status" value="1"/>
</dbReference>
<accession>A0A9Y1BPH9</accession>
<dbReference type="EMBL" id="CP084167">
    <property type="protein sequence ID" value="UJG42542.1"/>
    <property type="molecule type" value="Genomic_DNA"/>
</dbReference>
<dbReference type="SMART" id="SM00481">
    <property type="entry name" value="POLIIIAc"/>
    <property type="match status" value="1"/>
</dbReference>
<dbReference type="AlphaFoldDB" id="A0A9Y1BPH9"/>
<dbReference type="InterPro" id="IPR052018">
    <property type="entry name" value="PHP_domain"/>
</dbReference>
<dbReference type="InterPro" id="IPR003141">
    <property type="entry name" value="Pol/His_phosphatase_N"/>
</dbReference>
<sequence>MIIDSKKANEEYSLFDLHVHSFYSYDCKSKPKDIFKQAEKIGLSGLAITDHNTVSFHKSIREETNLLIIPGIEISTSNGHLIGLGVSELIEKNKSIAETIEQIFDYGGEIVVPHPFDFLRKGIGRKITKVNFSNLAIETVNASCITKVFNNKARNFAEKNSLAQTGGSDSHRVKDIGLAYTLVPKDAETVDDVLESIRKKKTLGEGSILSIYEKIIRSFQIHF</sequence>